<dbReference type="RefSeq" id="XP_001428547.1">
    <property type="nucleotide sequence ID" value="XM_001428510.1"/>
</dbReference>
<protein>
    <submittedName>
        <fullName evidence="2">Uncharacterized protein</fullName>
    </submittedName>
</protein>
<keyword evidence="1" id="KW-1133">Transmembrane helix</keyword>
<accession>A0BRI2</accession>
<evidence type="ECO:0000256" key="1">
    <source>
        <dbReference type="SAM" id="Phobius"/>
    </source>
</evidence>
<dbReference type="KEGG" id="ptm:GSPATT00031380001"/>
<dbReference type="HOGENOM" id="CLU_616047_0_0_1"/>
<name>A0BRI2_PARTE</name>
<evidence type="ECO:0000313" key="3">
    <source>
        <dbReference type="Proteomes" id="UP000000600"/>
    </source>
</evidence>
<proteinExistence type="predicted"/>
<feature type="transmembrane region" description="Helical" evidence="1">
    <location>
        <begin position="187"/>
        <end position="204"/>
    </location>
</feature>
<gene>
    <name evidence="2" type="ORF">GSPATT00031380001</name>
</gene>
<organism evidence="2 3">
    <name type="scientific">Paramecium tetraurelia</name>
    <dbReference type="NCBI Taxonomy" id="5888"/>
    <lineage>
        <taxon>Eukaryota</taxon>
        <taxon>Sar</taxon>
        <taxon>Alveolata</taxon>
        <taxon>Ciliophora</taxon>
        <taxon>Intramacronucleata</taxon>
        <taxon>Oligohymenophorea</taxon>
        <taxon>Peniculida</taxon>
        <taxon>Parameciidae</taxon>
        <taxon>Paramecium</taxon>
    </lineage>
</organism>
<evidence type="ECO:0000313" key="2">
    <source>
        <dbReference type="EMBL" id="CAK61149.1"/>
    </source>
</evidence>
<reference evidence="2 3" key="1">
    <citation type="journal article" date="2006" name="Nature">
        <title>Global trends of whole-genome duplications revealed by the ciliate Paramecium tetraurelia.</title>
        <authorList>
            <consortium name="Genoscope"/>
            <person name="Aury J.-M."/>
            <person name="Jaillon O."/>
            <person name="Duret L."/>
            <person name="Noel B."/>
            <person name="Jubin C."/>
            <person name="Porcel B.M."/>
            <person name="Segurens B."/>
            <person name="Daubin V."/>
            <person name="Anthouard V."/>
            <person name="Aiach N."/>
            <person name="Arnaiz O."/>
            <person name="Billaut A."/>
            <person name="Beisson J."/>
            <person name="Blanc I."/>
            <person name="Bouhouche K."/>
            <person name="Camara F."/>
            <person name="Duharcourt S."/>
            <person name="Guigo R."/>
            <person name="Gogendeau D."/>
            <person name="Katinka M."/>
            <person name="Keller A.-M."/>
            <person name="Kissmehl R."/>
            <person name="Klotz C."/>
            <person name="Koll F."/>
            <person name="Le Moue A."/>
            <person name="Lepere C."/>
            <person name="Malinsky S."/>
            <person name="Nowacki M."/>
            <person name="Nowak J.K."/>
            <person name="Plattner H."/>
            <person name="Poulain J."/>
            <person name="Ruiz F."/>
            <person name="Serrano V."/>
            <person name="Zagulski M."/>
            <person name="Dessen P."/>
            <person name="Betermier M."/>
            <person name="Weissenbach J."/>
            <person name="Scarpelli C."/>
            <person name="Schachter V."/>
            <person name="Sperling L."/>
            <person name="Meyer E."/>
            <person name="Cohen J."/>
            <person name="Wincker P."/>
        </authorList>
    </citation>
    <scope>NUCLEOTIDE SEQUENCE [LARGE SCALE GENOMIC DNA]</scope>
    <source>
        <strain evidence="2 3">Stock d4-2</strain>
    </source>
</reference>
<keyword evidence="1" id="KW-0812">Transmembrane</keyword>
<dbReference type="EMBL" id="CT868011">
    <property type="protein sequence ID" value="CAK61149.1"/>
    <property type="molecule type" value="Genomic_DNA"/>
</dbReference>
<sequence length="445" mass="50705">MARGACSSYTIEEQFKLQVVVFVFGKHLAAKISPVLVVLLSLEPHNDFYTYYNTAIAQYTVVATPSNSGDSSTLGGCQQRAAGITYIDKEQCQITKYGDPQQMEWILNMLFWFFATASVMMMIQKARAYIANKCTFSDSEKQMFRYSCYFAKQQHRKQLFLYLWLVDRAIGQELSVFHVKMLQIQQPLQMIAIILLMTVIQIMLNAKLKFLEILPLPQMLYVNELFLNATIYVLDKARCVTSSKGEQFDQVPDMDWIIKNEINYTIKTLSLEPDTLITEDLCKEYFPICPTKQGERCLQKLTCLLNFNKSQDVIQQICRVEEFLEDGIALQNSWEMCKGIKLGVRVACRSNNICYDGSQGACFFTLLVRVQSGPVINEVNKQVINVQQMDKYCVAIVSSSEKNTYGSCAIGVDGISIQQMKALKSIDSKGLQAIYILCQRYLHNS</sequence>
<dbReference type="Proteomes" id="UP000000600">
    <property type="component" value="Unassembled WGS sequence"/>
</dbReference>
<dbReference type="InParanoid" id="A0BRI2"/>
<dbReference type="AlphaFoldDB" id="A0BRI2"/>
<keyword evidence="3" id="KW-1185">Reference proteome</keyword>
<dbReference type="GeneID" id="5014331"/>
<keyword evidence="1" id="KW-0472">Membrane</keyword>
<feature type="transmembrane region" description="Helical" evidence="1">
    <location>
        <begin position="105"/>
        <end position="123"/>
    </location>
</feature>